<dbReference type="STRING" id="41688.A0A2N3NFH8"/>
<feature type="domain" description="Microbial-type PARG catalytic" evidence="2">
    <location>
        <begin position="66"/>
        <end position="135"/>
    </location>
</feature>
<evidence type="ECO:0000313" key="3">
    <source>
        <dbReference type="EMBL" id="PKS11194.1"/>
    </source>
</evidence>
<feature type="region of interest" description="Disordered" evidence="1">
    <location>
        <begin position="288"/>
        <end position="323"/>
    </location>
</feature>
<keyword evidence="4" id="KW-1185">Reference proteome</keyword>
<organism evidence="3 4">
    <name type="scientific">Lomentospora prolificans</name>
    <dbReference type="NCBI Taxonomy" id="41688"/>
    <lineage>
        <taxon>Eukaryota</taxon>
        <taxon>Fungi</taxon>
        <taxon>Dikarya</taxon>
        <taxon>Ascomycota</taxon>
        <taxon>Pezizomycotina</taxon>
        <taxon>Sordariomycetes</taxon>
        <taxon>Hypocreomycetidae</taxon>
        <taxon>Microascales</taxon>
        <taxon>Microascaceae</taxon>
        <taxon>Lomentospora</taxon>
    </lineage>
</organism>
<dbReference type="Pfam" id="PF10021">
    <property type="entry name" value="PARG_cat_microb"/>
    <property type="match status" value="1"/>
</dbReference>
<dbReference type="PANTHER" id="PTHR35596:SF2">
    <property type="entry name" value="MICROBIAL-TYPE PARG CATALYTIC DOMAIN-CONTAINING PROTEIN"/>
    <property type="match status" value="1"/>
</dbReference>
<evidence type="ECO:0000256" key="1">
    <source>
        <dbReference type="SAM" id="MobiDB-lite"/>
    </source>
</evidence>
<dbReference type="EMBL" id="NLAX01000008">
    <property type="protein sequence ID" value="PKS11194.1"/>
    <property type="molecule type" value="Genomic_DNA"/>
</dbReference>
<proteinExistence type="predicted"/>
<sequence length="357" mass="39578">MSPSSSKSFKSSKPKASEVAAETKKHYIPHIKKNYASSWPTVSYLYHQPLQQLSIPRCLSNFPSPPTFHVTSGDPIDFALHVARTESARTGHHVRVPFICAANEKRPGGDWETGVVGYEERLCRRSTLSAALATPGPGSIVETNYPIPCEGGIISNYVVIFRGLHDCYERLKEDQWAATPVVSVVPARWPKLSHSGTKYSFDEERDLVKVKLRAALRICLYNGYRYVVIGDFGLGNGCRNPPQEMAELWREVFLYDPDLRGQFLFAAFVFEDERQSTTRFILDDIAKKSKSGGAGGGSTSKSRGKASSSSTWSSSSSLASGPSPTDYEIFEKVFDESEIQAVLSQPDPRYQLDMITS</sequence>
<dbReference type="VEuPathDB" id="FungiDB:jhhlp_002955"/>
<evidence type="ECO:0000259" key="2">
    <source>
        <dbReference type="Pfam" id="PF10021"/>
    </source>
</evidence>
<protein>
    <recommendedName>
        <fullName evidence="2">Microbial-type PARG catalytic domain-containing protein</fullName>
    </recommendedName>
</protein>
<dbReference type="PANTHER" id="PTHR35596">
    <property type="entry name" value="DUF2263 DOMAIN-CONTAINING PROTEIN"/>
    <property type="match status" value="1"/>
</dbReference>
<dbReference type="InParanoid" id="A0A2N3NFH8"/>
<gene>
    <name evidence="3" type="ORF">jhhlp_002955</name>
</gene>
<dbReference type="Gene3D" id="3.40.220.10">
    <property type="entry name" value="Leucine Aminopeptidase, subunit E, domain 1"/>
    <property type="match status" value="1"/>
</dbReference>
<feature type="compositionally biased region" description="Low complexity" evidence="1">
    <location>
        <begin position="299"/>
        <end position="323"/>
    </location>
</feature>
<dbReference type="OrthoDB" id="2440523at2759"/>
<reference evidence="3 4" key="1">
    <citation type="journal article" date="2017" name="G3 (Bethesda)">
        <title>First Draft Genome Sequence of the Pathogenic Fungus Lomentospora prolificans (Formerly Scedosporium prolificans).</title>
        <authorList>
            <person name="Luo R."/>
            <person name="Zimin A."/>
            <person name="Workman R."/>
            <person name="Fan Y."/>
            <person name="Pertea G."/>
            <person name="Grossman N."/>
            <person name="Wear M.P."/>
            <person name="Jia B."/>
            <person name="Miller H."/>
            <person name="Casadevall A."/>
            <person name="Timp W."/>
            <person name="Zhang S.X."/>
            <person name="Salzberg S.L."/>
        </authorList>
    </citation>
    <scope>NUCLEOTIDE SEQUENCE [LARGE SCALE GENOMIC DNA]</scope>
    <source>
        <strain evidence="3 4">JHH-5317</strain>
    </source>
</reference>
<dbReference type="InterPro" id="IPR019261">
    <property type="entry name" value="PARG_cat_microbial"/>
</dbReference>
<dbReference type="AlphaFoldDB" id="A0A2N3NFH8"/>
<dbReference type="InterPro" id="IPR043472">
    <property type="entry name" value="Macro_dom-like"/>
</dbReference>
<name>A0A2N3NFH8_9PEZI</name>
<evidence type="ECO:0000313" key="4">
    <source>
        <dbReference type="Proteomes" id="UP000233524"/>
    </source>
</evidence>
<comment type="caution">
    <text evidence="3">The sequence shown here is derived from an EMBL/GenBank/DDBJ whole genome shotgun (WGS) entry which is preliminary data.</text>
</comment>
<dbReference type="Proteomes" id="UP000233524">
    <property type="component" value="Unassembled WGS sequence"/>
</dbReference>
<accession>A0A2N3NFH8</accession>